<protein>
    <submittedName>
        <fullName evidence="2">Uncharacterized conserved protein YbjT, contains NAD(P)-binding and DUF2867 domains</fullName>
    </submittedName>
</protein>
<dbReference type="AlphaFoldDB" id="A0A1H7PFY3"/>
<dbReference type="EMBL" id="FNZQ01000004">
    <property type="protein sequence ID" value="SEL34205.1"/>
    <property type="molecule type" value="Genomic_DNA"/>
</dbReference>
<dbReference type="Pfam" id="PF13460">
    <property type="entry name" value="NAD_binding_10"/>
    <property type="match status" value="1"/>
</dbReference>
<dbReference type="OrthoDB" id="367683at2"/>
<evidence type="ECO:0000259" key="1">
    <source>
        <dbReference type="Pfam" id="PF13460"/>
    </source>
</evidence>
<gene>
    <name evidence="2" type="ORF">SAMN04488526_2515</name>
</gene>
<sequence length="218" mass="23087">MRVEKKVVMIGATGAVGGACAAALTGRAGVTALGRRTEDGLAADQHVVDLADPASYAAHLEGQDAAICCLGVGEPSNVSRAEFRRIDHDIPLAFATACRAAGVSGFSLLSSVGADAGSRIFFARSKGELEDGLRALAFDRLSLFHPSMILTPKNRYGLSQALTLAIWPRLTPLFQGPMKKLRGIPVARLGRAIAQDALRDRPGEATYEWPEIMDLSAE</sequence>
<reference evidence="2 3" key="1">
    <citation type="submission" date="2016-10" db="EMBL/GenBank/DDBJ databases">
        <authorList>
            <person name="de Groot N.N."/>
        </authorList>
    </citation>
    <scope>NUCLEOTIDE SEQUENCE [LARGE SCALE GENOMIC DNA]</scope>
    <source>
        <strain evidence="2 3">DSM 14858</strain>
    </source>
</reference>
<keyword evidence="3" id="KW-1185">Reference proteome</keyword>
<dbReference type="InterPro" id="IPR036291">
    <property type="entry name" value="NAD(P)-bd_dom_sf"/>
</dbReference>
<dbReference type="STRING" id="188906.SAMN04488526_2515"/>
<accession>A0A1H7PFY3</accession>
<dbReference type="Gene3D" id="3.40.50.720">
    <property type="entry name" value="NAD(P)-binding Rossmann-like Domain"/>
    <property type="match status" value="1"/>
</dbReference>
<dbReference type="RefSeq" id="WP_092763219.1">
    <property type="nucleotide sequence ID" value="NZ_FNZQ01000004.1"/>
</dbReference>
<dbReference type="SUPFAM" id="SSF51735">
    <property type="entry name" value="NAD(P)-binding Rossmann-fold domains"/>
    <property type="match status" value="1"/>
</dbReference>
<name>A0A1H7PFY3_9RHOB</name>
<evidence type="ECO:0000313" key="2">
    <source>
        <dbReference type="EMBL" id="SEL34205.1"/>
    </source>
</evidence>
<proteinExistence type="predicted"/>
<dbReference type="InterPro" id="IPR016040">
    <property type="entry name" value="NAD(P)-bd_dom"/>
</dbReference>
<dbReference type="PANTHER" id="PTHR14097:SF7">
    <property type="entry name" value="OXIDOREDUCTASE HTATIP2"/>
    <property type="match status" value="1"/>
</dbReference>
<evidence type="ECO:0000313" key="3">
    <source>
        <dbReference type="Proteomes" id="UP000199283"/>
    </source>
</evidence>
<dbReference type="PROSITE" id="PS51257">
    <property type="entry name" value="PROKAR_LIPOPROTEIN"/>
    <property type="match status" value="1"/>
</dbReference>
<dbReference type="Proteomes" id="UP000199283">
    <property type="component" value="Unassembled WGS sequence"/>
</dbReference>
<feature type="domain" description="NAD(P)-binding" evidence="1">
    <location>
        <begin position="11"/>
        <end position="117"/>
    </location>
</feature>
<organism evidence="2 3">
    <name type="scientific">Jannaschia helgolandensis</name>
    <dbReference type="NCBI Taxonomy" id="188906"/>
    <lineage>
        <taxon>Bacteria</taxon>
        <taxon>Pseudomonadati</taxon>
        <taxon>Pseudomonadota</taxon>
        <taxon>Alphaproteobacteria</taxon>
        <taxon>Rhodobacterales</taxon>
        <taxon>Roseobacteraceae</taxon>
        <taxon>Jannaschia</taxon>
    </lineage>
</organism>
<dbReference type="PANTHER" id="PTHR14097">
    <property type="entry name" value="OXIDOREDUCTASE HTATIP2"/>
    <property type="match status" value="1"/>
</dbReference>